<dbReference type="Pfam" id="PF11951">
    <property type="entry name" value="Fungal_trans_2"/>
    <property type="match status" value="1"/>
</dbReference>
<dbReference type="Proteomes" id="UP000076874">
    <property type="component" value="Unassembled WGS sequence"/>
</dbReference>
<dbReference type="PANTHER" id="PTHR38791:SF13">
    <property type="entry name" value="ZN(2)-C6 FUNGAL-TYPE DOMAIN-CONTAINING PROTEIN"/>
    <property type="match status" value="1"/>
</dbReference>
<organism evidence="3 4">
    <name type="scientific">Niveomyces insectorum RCEF 264</name>
    <dbReference type="NCBI Taxonomy" id="1081102"/>
    <lineage>
        <taxon>Eukaryota</taxon>
        <taxon>Fungi</taxon>
        <taxon>Dikarya</taxon>
        <taxon>Ascomycota</taxon>
        <taxon>Pezizomycotina</taxon>
        <taxon>Sordariomycetes</taxon>
        <taxon>Hypocreomycetidae</taxon>
        <taxon>Hypocreales</taxon>
        <taxon>Cordycipitaceae</taxon>
        <taxon>Niveomyces</taxon>
    </lineage>
</organism>
<dbReference type="CDD" id="cd00067">
    <property type="entry name" value="GAL4"/>
    <property type="match status" value="1"/>
</dbReference>
<evidence type="ECO:0000259" key="2">
    <source>
        <dbReference type="PROSITE" id="PS50048"/>
    </source>
</evidence>
<keyword evidence="3" id="KW-0238">DNA-binding</keyword>
<dbReference type="GO" id="GO:0008270">
    <property type="term" value="F:zinc ion binding"/>
    <property type="evidence" value="ECO:0007669"/>
    <property type="project" value="InterPro"/>
</dbReference>
<dbReference type="PROSITE" id="PS50048">
    <property type="entry name" value="ZN2_CY6_FUNGAL_2"/>
    <property type="match status" value="1"/>
</dbReference>
<comment type="caution">
    <text evidence="3">The sequence shown here is derived from an EMBL/GenBank/DDBJ whole genome shotgun (WGS) entry which is preliminary data.</text>
</comment>
<dbReference type="GO" id="GO:0003677">
    <property type="term" value="F:DNA binding"/>
    <property type="evidence" value="ECO:0007669"/>
    <property type="project" value="UniProtKB-KW"/>
</dbReference>
<name>A0A167P2T8_9HYPO</name>
<dbReference type="PANTHER" id="PTHR38791">
    <property type="entry name" value="ZN(II)2CYS6 TRANSCRIPTION FACTOR (EUROFUNG)-RELATED-RELATED"/>
    <property type="match status" value="1"/>
</dbReference>
<dbReference type="Pfam" id="PF00172">
    <property type="entry name" value="Zn_clus"/>
    <property type="match status" value="1"/>
</dbReference>
<sequence>MLPQPRRISRACVTCKARRIKCDETHPTCDRCARSRRECVYATEFDRVHRDETGRTQRRVARDNAGLRRGGATAAARARAAPPVTAAAAAAATTAGPSSATVSTPAAAALTAPAAQSGPSVDPRATIPPAPHSQHVAALLLAAAGTETTTFFVSGQEVDEEIASAAALGFRPLWRGSPRRGMTGAYGAYAGQAPGPPPTADRGATDVAAAATASSVAPAAPPTTPIGDLALCYFAANFMLVPRTETAGGFFEYITPVLHDQPRTSALQYALRACAFAALGNRWASDTVDVHAIGISQYTAALAKTTNDLRDPQASKADATLATVLLLGLFENITAKKELVAWRSHIEGAVQIVQKRGTRKLRTRSEQLLFNSVRLQLIAHSMSANTPPQMSVNWWLGESVIDSASVRCQRFALEVSQLRMELNRQVYAYAASAAAVRAAAAARTATATATATATVDGAAPAPNDTVIDKAKAVFRTFLLRVAAIDNEMAAWMPSMPTAYKYHTVAIAGPVPDGDYERAEAFPGRIDAYPDLAVANVWIIARICRLVLSSFMVRCLALLAADVVAPGAATRQNNDYLASPEYAAALRQCNAVIADLLAAVPYFLGSQPTFQAGVYNKTDNPQSGHIAPAMSGFACGDDHGQGGVPKALAGLLLIWPLAAAFTHDAATEAQRAYMSGRLRYIGNVLGLRYALVCAATPFRYPINMIQRDWAIVTGRLSAASAAAFRGATRAG</sequence>
<dbReference type="SMART" id="SM00066">
    <property type="entry name" value="GAL4"/>
    <property type="match status" value="1"/>
</dbReference>
<reference evidence="3 4" key="1">
    <citation type="journal article" date="2016" name="Genome Biol. Evol.">
        <title>Divergent and convergent evolution of fungal pathogenicity.</title>
        <authorList>
            <person name="Shang Y."/>
            <person name="Xiao G."/>
            <person name="Zheng P."/>
            <person name="Cen K."/>
            <person name="Zhan S."/>
            <person name="Wang C."/>
        </authorList>
    </citation>
    <scope>NUCLEOTIDE SEQUENCE [LARGE SCALE GENOMIC DNA]</scope>
    <source>
        <strain evidence="3 4">RCEF 264</strain>
    </source>
</reference>
<dbReference type="Gene3D" id="4.10.240.10">
    <property type="entry name" value="Zn(2)-C6 fungal-type DNA-binding domain"/>
    <property type="match status" value="1"/>
</dbReference>
<dbReference type="SUPFAM" id="SSF57701">
    <property type="entry name" value="Zn2/Cys6 DNA-binding domain"/>
    <property type="match status" value="1"/>
</dbReference>
<gene>
    <name evidence="3" type="ORF">SPI_07837</name>
</gene>
<feature type="domain" description="Zn(2)-C6 fungal-type" evidence="2">
    <location>
        <begin position="11"/>
        <end position="41"/>
    </location>
</feature>
<evidence type="ECO:0000256" key="1">
    <source>
        <dbReference type="ARBA" id="ARBA00023242"/>
    </source>
</evidence>
<keyword evidence="1" id="KW-0539">Nucleus</keyword>
<proteinExistence type="predicted"/>
<dbReference type="InterPro" id="IPR053175">
    <property type="entry name" value="DHMBA_Reg_Transcription_Factor"/>
</dbReference>
<evidence type="ECO:0000313" key="3">
    <source>
        <dbReference type="EMBL" id="OAA56226.1"/>
    </source>
</evidence>
<dbReference type="PROSITE" id="PS00463">
    <property type="entry name" value="ZN2_CY6_FUNGAL_1"/>
    <property type="match status" value="1"/>
</dbReference>
<dbReference type="OrthoDB" id="4314040at2759"/>
<dbReference type="InterPro" id="IPR001138">
    <property type="entry name" value="Zn2Cys6_DnaBD"/>
</dbReference>
<dbReference type="AlphaFoldDB" id="A0A167P2T8"/>
<dbReference type="GO" id="GO:0000981">
    <property type="term" value="F:DNA-binding transcription factor activity, RNA polymerase II-specific"/>
    <property type="evidence" value="ECO:0007669"/>
    <property type="project" value="InterPro"/>
</dbReference>
<protein>
    <submittedName>
        <fullName evidence="3">Zn(2)-C6 fungal-type DNA-binding domain protein</fullName>
    </submittedName>
</protein>
<dbReference type="InterPro" id="IPR036864">
    <property type="entry name" value="Zn2-C6_fun-type_DNA-bd_sf"/>
</dbReference>
<keyword evidence="4" id="KW-1185">Reference proteome</keyword>
<dbReference type="STRING" id="1081102.A0A167P2T8"/>
<evidence type="ECO:0000313" key="4">
    <source>
        <dbReference type="Proteomes" id="UP000076874"/>
    </source>
</evidence>
<accession>A0A167P2T8</accession>
<dbReference type="EMBL" id="AZHD01000017">
    <property type="protein sequence ID" value="OAA56226.1"/>
    <property type="molecule type" value="Genomic_DNA"/>
</dbReference>
<dbReference type="InterPro" id="IPR021858">
    <property type="entry name" value="Fun_TF"/>
</dbReference>